<dbReference type="EMBL" id="JAHYBX010000001">
    <property type="protein sequence ID" value="MCA1855294.1"/>
    <property type="molecule type" value="Genomic_DNA"/>
</dbReference>
<protein>
    <submittedName>
        <fullName evidence="1">Uncharacterized protein</fullName>
    </submittedName>
</protein>
<name>A0ABS7YAG6_9BURK</name>
<gene>
    <name evidence="1" type="ORF">LE190_05065</name>
</gene>
<comment type="caution">
    <text evidence="1">The sequence shown here is derived from an EMBL/GenBank/DDBJ whole genome shotgun (WGS) entry which is preliminary data.</text>
</comment>
<dbReference type="RefSeq" id="WP_225237658.1">
    <property type="nucleotide sequence ID" value="NZ_JAHYBX010000001.1"/>
</dbReference>
<accession>A0ABS7YAG6</accession>
<keyword evidence="2" id="KW-1185">Reference proteome</keyword>
<evidence type="ECO:0000313" key="1">
    <source>
        <dbReference type="EMBL" id="MCA1855294.1"/>
    </source>
</evidence>
<organism evidence="1 2">
    <name type="scientific">Massilia hydrophila</name>
    <dbReference type="NCBI Taxonomy" id="3044279"/>
    <lineage>
        <taxon>Bacteria</taxon>
        <taxon>Pseudomonadati</taxon>
        <taxon>Pseudomonadota</taxon>
        <taxon>Betaproteobacteria</taxon>
        <taxon>Burkholderiales</taxon>
        <taxon>Oxalobacteraceae</taxon>
        <taxon>Telluria group</taxon>
        <taxon>Massilia</taxon>
    </lineage>
</organism>
<proteinExistence type="predicted"/>
<sequence length="63" mass="6852">MRSILHHGIRCTSSVRTPRAGAAGAARAARVADHFRHHPLLLGLSVFHARLAQRSTRDLACLS</sequence>
<reference evidence="1 2" key="1">
    <citation type="submission" date="2021-07" db="EMBL/GenBank/DDBJ databases">
        <title>Characterization of Violacein-producing bacteria and related species.</title>
        <authorList>
            <person name="Wilson H.S."/>
            <person name="De Leon M.E."/>
        </authorList>
    </citation>
    <scope>NUCLEOTIDE SEQUENCE [LARGE SCALE GENOMIC DNA]</scope>
    <source>
        <strain evidence="1 2">HSC-2F05</strain>
    </source>
</reference>
<dbReference type="Proteomes" id="UP001198602">
    <property type="component" value="Unassembled WGS sequence"/>
</dbReference>
<evidence type="ECO:0000313" key="2">
    <source>
        <dbReference type="Proteomes" id="UP001198602"/>
    </source>
</evidence>